<reference evidence="1 2" key="1">
    <citation type="journal article" date="2010" name="DNA Res.">
        <title>Genome sequence of Kitasatospora setae NBRC 14216T: an evolutionary snapshot of the family Streptomycetaceae.</title>
        <authorList>
            <person name="Ichikawa N."/>
            <person name="Oguchi A."/>
            <person name="Ikeda H."/>
            <person name="Ishikawa J."/>
            <person name="Kitani S."/>
            <person name="Watanabe Y."/>
            <person name="Nakamura S."/>
            <person name="Katano Y."/>
            <person name="Kishi E."/>
            <person name="Sasagawa M."/>
            <person name="Ankai A."/>
            <person name="Fukui S."/>
            <person name="Hashimoto Y."/>
            <person name="Kamata S."/>
            <person name="Otoguro M."/>
            <person name="Tanikawa S."/>
            <person name="Nihira T."/>
            <person name="Horinouchi S."/>
            <person name="Ohnishi Y."/>
            <person name="Hayakawa M."/>
            <person name="Kuzuyama T."/>
            <person name="Arisawa A."/>
            <person name="Nomoto F."/>
            <person name="Miura H."/>
            <person name="Takahashi Y."/>
            <person name="Fujita N."/>
        </authorList>
    </citation>
    <scope>NUCLEOTIDE SEQUENCE [LARGE SCALE GENOMIC DNA]</scope>
    <source>
        <strain evidence="2">ATCC 33774 / DSM 43861 / JCM 3304 / KCC A-0304 / NBRC 14216 / KM-6054</strain>
    </source>
</reference>
<name>E4N2M5_KITSK</name>
<evidence type="ECO:0008006" key="3">
    <source>
        <dbReference type="Google" id="ProtNLM"/>
    </source>
</evidence>
<organism evidence="1 2">
    <name type="scientific">Kitasatospora setae (strain ATCC 33774 / DSM 43861 / JCM 3304 / KCC A-0304 / NBRC 14216 / KM-6054)</name>
    <name type="common">Streptomyces setae</name>
    <dbReference type="NCBI Taxonomy" id="452652"/>
    <lineage>
        <taxon>Bacteria</taxon>
        <taxon>Bacillati</taxon>
        <taxon>Actinomycetota</taxon>
        <taxon>Actinomycetes</taxon>
        <taxon>Kitasatosporales</taxon>
        <taxon>Streptomycetaceae</taxon>
        <taxon>Kitasatospora</taxon>
    </lineage>
</organism>
<dbReference type="InterPro" id="IPR017853">
    <property type="entry name" value="GH"/>
</dbReference>
<evidence type="ECO:0000313" key="2">
    <source>
        <dbReference type="Proteomes" id="UP000007076"/>
    </source>
</evidence>
<evidence type="ECO:0000313" key="1">
    <source>
        <dbReference type="EMBL" id="BAJ32409.1"/>
    </source>
</evidence>
<proteinExistence type="predicted"/>
<dbReference type="STRING" id="452652.KSE_66500"/>
<keyword evidence="2" id="KW-1185">Reference proteome</keyword>
<dbReference type="AlphaFoldDB" id="E4N2M5"/>
<sequence length="376" mass="40465">MPTSGERRSWRKVTGALRASGSRTLRSLRTLPGRAWRRRRERPRWSRRRRVLTALAAVAALLVLPVVGAAAALRWEYAGDPAVDARTRGKDALWLGHAWVDGRRSPAELTALAQRVRGTGIHDLYVHTGPLEHDGSLDPGLAPGAADFVARARAAMPGVRIQSWLGDVVAPEKDGLHLDRADVRDRVTASARQVLDLGFDGVHLDLEPVHSGSPGFLALLDQVHALTAARAVPLSVAAPQIDPVPGLGRVTFALSDHGKYWSAGYFAAAARRVDQVAVMSYDTAMPVEALYGGYVARQTELALANTPAGVDLLMGLPAYWADTSAHRGDAETVRAAVRGARLGLGPGGRRNFGLALYVDFAATPDHWAAYRDGWCN</sequence>
<gene>
    <name evidence="1" type="ordered locus">KSE_66500</name>
</gene>
<accession>E4N2M5</accession>
<dbReference type="PATRIC" id="fig|452652.3.peg.6670"/>
<dbReference type="RefSeq" id="WP_014139705.1">
    <property type="nucleotide sequence ID" value="NC_016109.1"/>
</dbReference>
<protein>
    <recommendedName>
        <fullName evidence="3">GH18 domain-containing protein</fullName>
    </recommendedName>
</protein>
<dbReference type="KEGG" id="ksk:KSE_66500"/>
<dbReference type="SUPFAM" id="SSF51445">
    <property type="entry name" value="(Trans)glycosidases"/>
    <property type="match status" value="1"/>
</dbReference>
<dbReference type="HOGENOM" id="CLU_060325_0_0_11"/>
<dbReference type="eggNOG" id="COG3858">
    <property type="taxonomic scope" value="Bacteria"/>
</dbReference>
<dbReference type="Proteomes" id="UP000007076">
    <property type="component" value="Chromosome"/>
</dbReference>
<dbReference type="Gene3D" id="3.20.20.80">
    <property type="entry name" value="Glycosidases"/>
    <property type="match status" value="1"/>
</dbReference>
<dbReference type="EMBL" id="AP010968">
    <property type="protein sequence ID" value="BAJ32409.1"/>
    <property type="molecule type" value="Genomic_DNA"/>
</dbReference>